<dbReference type="AlphaFoldDB" id="Q6IIV2"/>
<name>Q6IIV2_DROME</name>
<dbReference type="EMBL" id="BK002964">
    <property type="protein sequence ID" value="DAA03164.1"/>
    <property type="molecule type" value="Genomic_DNA"/>
</dbReference>
<protein>
    <submittedName>
        <fullName evidence="1">HDC16899</fullName>
    </submittedName>
</protein>
<evidence type="ECO:0000313" key="1">
    <source>
        <dbReference type="EMBL" id="DAA03164.1"/>
    </source>
</evidence>
<reference evidence="1" key="1">
    <citation type="journal article" date="2003" name="Genome Biol.">
        <title>An integrated gene annotation and transcriptional profiling approach towards the full gene content of the Drosophila genome.</title>
        <authorList>
            <person name="Hild M."/>
            <person name="Beckmann B."/>
            <person name="Haas S.A."/>
            <person name="Koch B."/>
            <person name="Solovyev V."/>
            <person name="Busold C."/>
            <person name="Fellenberg K."/>
            <person name="Boutros M."/>
            <person name="Vingron M."/>
            <person name="Sauer F."/>
            <person name="Hoheisel J.D."/>
            <person name="Paro R."/>
        </authorList>
    </citation>
    <scope>NUCLEOTIDE SEQUENCE</scope>
</reference>
<organism evidence="1">
    <name type="scientific">Drosophila melanogaster</name>
    <name type="common">Fruit fly</name>
    <dbReference type="NCBI Taxonomy" id="7227"/>
    <lineage>
        <taxon>Eukaryota</taxon>
        <taxon>Metazoa</taxon>
        <taxon>Ecdysozoa</taxon>
        <taxon>Arthropoda</taxon>
        <taxon>Hexapoda</taxon>
        <taxon>Insecta</taxon>
        <taxon>Pterygota</taxon>
        <taxon>Neoptera</taxon>
        <taxon>Endopterygota</taxon>
        <taxon>Diptera</taxon>
        <taxon>Brachycera</taxon>
        <taxon>Muscomorpha</taxon>
        <taxon>Ephydroidea</taxon>
        <taxon>Drosophilidae</taxon>
        <taxon>Drosophila</taxon>
        <taxon>Sophophora</taxon>
    </lineage>
</organism>
<gene>
    <name evidence="1" type="ORF">HDC16899</name>
</gene>
<proteinExistence type="predicted"/>
<accession>Q6IIV2</accession>
<sequence>MDTAKHTSNIYTNCGMHVHDGRVMSFGKVAGCGTRGFGYARWRGREDARTQGCTDAWMQDAGHEINAVVVEIEAGRRPDMRHLLICSV</sequence>